<evidence type="ECO:0000313" key="2">
    <source>
        <dbReference type="EMBL" id="RCN37225.1"/>
    </source>
</evidence>
<dbReference type="OrthoDB" id="5875837at2759"/>
<reference evidence="2 3" key="1">
    <citation type="submission" date="2014-10" db="EMBL/GenBank/DDBJ databases">
        <title>Draft genome of the hookworm Ancylostoma caninum.</title>
        <authorList>
            <person name="Mitreva M."/>
        </authorList>
    </citation>
    <scope>NUCLEOTIDE SEQUENCE [LARGE SCALE GENOMIC DNA]</scope>
    <source>
        <strain evidence="2 3">Baltimore</strain>
    </source>
</reference>
<comment type="caution">
    <text evidence="2">The sequence shown here is derived from an EMBL/GenBank/DDBJ whole genome shotgun (WGS) entry which is preliminary data.</text>
</comment>
<keyword evidence="3" id="KW-1185">Reference proteome</keyword>
<dbReference type="EMBL" id="JOJR01000486">
    <property type="protein sequence ID" value="RCN37225.1"/>
    <property type="molecule type" value="Genomic_DNA"/>
</dbReference>
<proteinExistence type="predicted"/>
<sequence length="119" mass="12930">MEDDKVNMALDDIIKLNKKTRGGRVTGRSNGGAQRGRTFAGSRGRGGLAQRRGARANFGQRRGARSESVQRRGARSDGASVSVVNNAATRRFVKNLVNKTIKRMRAKAATAVSREAVRF</sequence>
<evidence type="ECO:0000313" key="3">
    <source>
        <dbReference type="Proteomes" id="UP000252519"/>
    </source>
</evidence>
<organism evidence="2 3">
    <name type="scientific">Ancylostoma caninum</name>
    <name type="common">Dog hookworm</name>
    <dbReference type="NCBI Taxonomy" id="29170"/>
    <lineage>
        <taxon>Eukaryota</taxon>
        <taxon>Metazoa</taxon>
        <taxon>Ecdysozoa</taxon>
        <taxon>Nematoda</taxon>
        <taxon>Chromadorea</taxon>
        <taxon>Rhabditida</taxon>
        <taxon>Rhabditina</taxon>
        <taxon>Rhabditomorpha</taxon>
        <taxon>Strongyloidea</taxon>
        <taxon>Ancylostomatidae</taxon>
        <taxon>Ancylostomatinae</taxon>
        <taxon>Ancylostoma</taxon>
    </lineage>
</organism>
<accession>A0A368G2N2</accession>
<dbReference type="AlphaFoldDB" id="A0A368G2N2"/>
<protein>
    <submittedName>
        <fullName evidence="2">Uncharacterized protein</fullName>
    </submittedName>
</protein>
<evidence type="ECO:0000256" key="1">
    <source>
        <dbReference type="SAM" id="MobiDB-lite"/>
    </source>
</evidence>
<dbReference type="Proteomes" id="UP000252519">
    <property type="component" value="Unassembled WGS sequence"/>
</dbReference>
<name>A0A368G2N2_ANCCA</name>
<gene>
    <name evidence="2" type="ORF">ANCCAN_16866</name>
</gene>
<feature type="region of interest" description="Disordered" evidence="1">
    <location>
        <begin position="19"/>
        <end position="84"/>
    </location>
</feature>